<keyword evidence="4 9" id="KW-0637">Prenyltransferase</keyword>
<evidence type="ECO:0000313" key="11">
    <source>
        <dbReference type="EMBL" id="KAJ6805323.1"/>
    </source>
</evidence>
<organism evidence="11 12">
    <name type="scientific">Iris pallida</name>
    <name type="common">Sweet iris</name>
    <dbReference type="NCBI Taxonomy" id="29817"/>
    <lineage>
        <taxon>Eukaryota</taxon>
        <taxon>Viridiplantae</taxon>
        <taxon>Streptophyta</taxon>
        <taxon>Embryophyta</taxon>
        <taxon>Tracheophyta</taxon>
        <taxon>Spermatophyta</taxon>
        <taxon>Magnoliopsida</taxon>
        <taxon>Liliopsida</taxon>
        <taxon>Asparagales</taxon>
        <taxon>Iridaceae</taxon>
        <taxon>Iridoideae</taxon>
        <taxon>Irideae</taxon>
        <taxon>Iris</taxon>
    </lineage>
</organism>
<accession>A0AAX6EMQ5</accession>
<keyword evidence="5 9" id="KW-0808">Transferase</keyword>
<dbReference type="Pfam" id="PF13516">
    <property type="entry name" value="LRR_6"/>
    <property type="match status" value="1"/>
</dbReference>
<evidence type="ECO:0000256" key="3">
    <source>
        <dbReference type="ARBA" id="ARBA00014772"/>
    </source>
</evidence>
<dbReference type="EC" id="2.5.1.60" evidence="2 9"/>
<evidence type="ECO:0000256" key="6">
    <source>
        <dbReference type="ARBA" id="ARBA00022737"/>
    </source>
</evidence>
<dbReference type="FunFam" id="3.80.10.10:FF:000756">
    <property type="entry name" value="Rab geranylgeranyl transferase like protein"/>
    <property type="match status" value="1"/>
</dbReference>
<dbReference type="FunFam" id="1.25.40.120:FF:000035">
    <property type="entry name" value="Geranylgeranyl transferase type-2 subunit alpha"/>
    <property type="match status" value="1"/>
</dbReference>
<protein>
    <recommendedName>
        <fullName evidence="3 9">Geranylgeranyl transferase type-2 subunit alpha</fullName>
        <ecNumber evidence="2 9">2.5.1.60</ecNumber>
    </recommendedName>
    <alternativeName>
        <fullName evidence="7 9">Geranylgeranyl transferase type II subunit alpha</fullName>
    </alternativeName>
</protein>
<dbReference type="Gene3D" id="3.80.10.10">
    <property type="entry name" value="Ribonuclease Inhibitor"/>
    <property type="match status" value="1"/>
</dbReference>
<name>A0AAX6EMQ5_IRIPA</name>
<dbReference type="AlphaFoldDB" id="A0AAX6EMQ5"/>
<feature type="region of interest" description="Disordered" evidence="10">
    <location>
        <begin position="1"/>
        <end position="20"/>
    </location>
</feature>
<dbReference type="InterPro" id="IPR032675">
    <property type="entry name" value="LRR_dom_sf"/>
</dbReference>
<evidence type="ECO:0000313" key="12">
    <source>
        <dbReference type="Proteomes" id="UP001140949"/>
    </source>
</evidence>
<reference evidence="11" key="2">
    <citation type="submission" date="2023-04" db="EMBL/GenBank/DDBJ databases">
        <authorList>
            <person name="Bruccoleri R.E."/>
            <person name="Oakeley E.J."/>
            <person name="Faust A.-M."/>
            <person name="Dessus-Babus S."/>
            <person name="Altorfer M."/>
            <person name="Burckhardt D."/>
            <person name="Oertli M."/>
            <person name="Naumann U."/>
            <person name="Petersen F."/>
            <person name="Wong J."/>
        </authorList>
    </citation>
    <scope>NUCLEOTIDE SEQUENCE</scope>
    <source>
        <strain evidence="11">GSM-AAB239-AS_SAM_17_03QT</strain>
        <tissue evidence="11">Leaf</tissue>
    </source>
</reference>
<evidence type="ECO:0000256" key="5">
    <source>
        <dbReference type="ARBA" id="ARBA00022679"/>
    </source>
</evidence>
<dbReference type="SUPFAM" id="SSF48439">
    <property type="entry name" value="Protein prenylyltransferase"/>
    <property type="match status" value="1"/>
</dbReference>
<sequence length="703" mass="80313">MHGRPRKPPSAAESAASAAKSAKLRDLQSQILHHHRNKLYTKEALAASAKLLEMNPEVYTAWNYRKMAFEYHLGHESEPQPVDSLVDDELRTVEMALRRNPKCYGAWHHRKWVLSQGLMDVDFDREFRLLDQLLKADSRNFHGWNYRRFVAKLKNVAEVDELKFTMDMINTNFSNYSAWHNRSVLLSNLLKQKAEGFDTKESILTEEYDLVRQALFTDPSDQSGWFYHRWLLDQTVTTDDPLLISTWPFHGSSWSLSTDGNLKCWKFFPSSYRNINYSLQMGILPIILYFNQAVRGVNSSTVTVSSMFAKNEDLIWRPLSSSKSGGAHCWMTQLNISDANTSISEACSIEVIVGSSPDIISMSGSPYSQPLKLTFSVNIKSMHSEEPGDESGEELFLWNVNEELDGDSVAEIYFDKLSNTNAHVPEMFKWNVDTLTNEILHFKELSEENCKFVKLKLAQLLVAQDAMMSHGTLLMQKSSHSEEIVDLFNDLVKSDPSHARYYMDERSLVLMNQATFDKESMMKHCGHTCKLTSAGLYQHAYLRLNRLSLTRIGFVERLLWVQILDLSHNELRSIEGLEVLQHLVYLNLSRNHICSFTALEPLKLLRSLKVLNVSFNEIGSHPVDTTRYLCSSPLSHTKEGSEILRVSVKDDIDAARNWEAVLLFEGLNLTQLDVSGNAVVDDCFRGVLRKLLPTLKWLDGQPV</sequence>
<reference evidence="11" key="1">
    <citation type="journal article" date="2023" name="GigaByte">
        <title>Genome assembly of the bearded iris, Iris pallida Lam.</title>
        <authorList>
            <person name="Bruccoleri R.E."/>
            <person name="Oakeley E.J."/>
            <person name="Faust A.M.E."/>
            <person name="Altorfer M."/>
            <person name="Dessus-Babus S."/>
            <person name="Burckhardt D."/>
            <person name="Oertli M."/>
            <person name="Naumann U."/>
            <person name="Petersen F."/>
            <person name="Wong J."/>
        </authorList>
    </citation>
    <scope>NUCLEOTIDE SEQUENCE</scope>
    <source>
        <strain evidence="11">GSM-AAB239-AS_SAM_17_03QT</strain>
    </source>
</reference>
<dbReference type="SUPFAM" id="SSF52075">
    <property type="entry name" value="Outer arm dynein light chain 1"/>
    <property type="match status" value="1"/>
</dbReference>
<dbReference type="GO" id="GO:0005968">
    <property type="term" value="C:Rab-protein geranylgeranyltransferase complex"/>
    <property type="evidence" value="ECO:0007669"/>
    <property type="project" value="TreeGrafter"/>
</dbReference>
<dbReference type="PANTHER" id="PTHR11129">
    <property type="entry name" value="PROTEIN FARNESYLTRANSFERASE ALPHA SUBUNIT/RAB GERANYLGERANYL TRANSFERASE ALPHA SUBUNIT"/>
    <property type="match status" value="1"/>
</dbReference>
<comment type="caution">
    <text evidence="11">The sequence shown here is derived from an EMBL/GenBank/DDBJ whole genome shotgun (WGS) entry which is preliminary data.</text>
</comment>
<feature type="compositionally biased region" description="Low complexity" evidence="10">
    <location>
        <begin position="10"/>
        <end position="20"/>
    </location>
</feature>
<evidence type="ECO:0000256" key="10">
    <source>
        <dbReference type="SAM" id="MobiDB-lite"/>
    </source>
</evidence>
<dbReference type="EMBL" id="JANAVB010035420">
    <property type="protein sequence ID" value="KAJ6805323.1"/>
    <property type="molecule type" value="Genomic_DNA"/>
</dbReference>
<evidence type="ECO:0000256" key="1">
    <source>
        <dbReference type="ARBA" id="ARBA00006734"/>
    </source>
</evidence>
<dbReference type="PROSITE" id="PS51450">
    <property type="entry name" value="LRR"/>
    <property type="match status" value="2"/>
</dbReference>
<evidence type="ECO:0000256" key="2">
    <source>
        <dbReference type="ARBA" id="ARBA00012656"/>
    </source>
</evidence>
<evidence type="ECO:0000256" key="7">
    <source>
        <dbReference type="ARBA" id="ARBA00031267"/>
    </source>
</evidence>
<dbReference type="InterPro" id="IPR002088">
    <property type="entry name" value="Prenyl_trans_a"/>
</dbReference>
<gene>
    <name evidence="11" type="ORF">M6B38_179305</name>
</gene>
<dbReference type="Gene3D" id="1.25.40.120">
    <property type="entry name" value="Protein prenylyltransferase"/>
    <property type="match status" value="1"/>
</dbReference>
<comment type="function">
    <text evidence="9">Catalyzes the transfer of a geranyl-geranyl moiety from geranyl-geranyl pyrophosphate to cysteines occuring in specific C-terminal amino acid sequences.</text>
</comment>
<dbReference type="GO" id="GO:0004663">
    <property type="term" value="F:Rab geranylgeranyltransferase activity"/>
    <property type="evidence" value="ECO:0007669"/>
    <property type="project" value="UniProtKB-UniRule"/>
</dbReference>
<proteinExistence type="inferred from homology"/>
<evidence type="ECO:0000256" key="9">
    <source>
        <dbReference type="RuleBase" id="RU367120"/>
    </source>
</evidence>
<comment type="similarity">
    <text evidence="1 9">Belongs to the protein prenyltransferase subunit alpha family.</text>
</comment>
<evidence type="ECO:0000256" key="4">
    <source>
        <dbReference type="ARBA" id="ARBA00022602"/>
    </source>
</evidence>
<dbReference type="GO" id="GO:0097354">
    <property type="term" value="P:prenylation"/>
    <property type="evidence" value="ECO:0007669"/>
    <property type="project" value="UniProtKB-UniRule"/>
</dbReference>
<keyword evidence="12" id="KW-1185">Reference proteome</keyword>
<dbReference type="PROSITE" id="PS51147">
    <property type="entry name" value="PFTA"/>
    <property type="match status" value="4"/>
</dbReference>
<evidence type="ECO:0000256" key="8">
    <source>
        <dbReference type="ARBA" id="ARBA00047658"/>
    </source>
</evidence>
<dbReference type="Proteomes" id="UP001140949">
    <property type="component" value="Unassembled WGS sequence"/>
</dbReference>
<dbReference type="PANTHER" id="PTHR11129:SF2">
    <property type="entry name" value="GERANYLGERANYL TRANSFERASE TYPE-2 SUBUNIT ALPHA"/>
    <property type="match status" value="1"/>
</dbReference>
<dbReference type="InterPro" id="IPR001611">
    <property type="entry name" value="Leu-rich_rpt"/>
</dbReference>
<keyword evidence="6" id="KW-0677">Repeat</keyword>
<comment type="catalytic activity">
    <reaction evidence="8 9">
        <text>geranylgeranyl diphosphate + L-cysteinyl-[protein] = S-geranylgeranyl-L-cysteinyl-[protein] + diphosphate</text>
        <dbReference type="Rhea" id="RHEA:21240"/>
        <dbReference type="Rhea" id="RHEA-COMP:10131"/>
        <dbReference type="Rhea" id="RHEA-COMP:11537"/>
        <dbReference type="ChEBI" id="CHEBI:29950"/>
        <dbReference type="ChEBI" id="CHEBI:33019"/>
        <dbReference type="ChEBI" id="CHEBI:57533"/>
        <dbReference type="ChEBI" id="CHEBI:86021"/>
        <dbReference type="EC" id="2.5.1.60"/>
    </reaction>
</comment>
<dbReference type="Pfam" id="PF01239">
    <property type="entry name" value="PPTA"/>
    <property type="match status" value="5"/>
</dbReference>